<accession>A0AAW1ZFP5</accession>
<protein>
    <submittedName>
        <fullName evidence="1">Uncharacterized protein</fullName>
    </submittedName>
</protein>
<feature type="non-terminal residue" evidence="1">
    <location>
        <position position="1"/>
    </location>
</feature>
<sequence length="51" mass="5737">WEADSSSSRSIHYSFQDPAAPYGSGPLLGPGRLCFFLGIDMVMELRRKELF</sequence>
<proteinExistence type="predicted"/>
<organism evidence="1 2">
    <name type="scientific">Culter alburnus</name>
    <name type="common">Topmouth culter</name>
    <dbReference type="NCBI Taxonomy" id="194366"/>
    <lineage>
        <taxon>Eukaryota</taxon>
        <taxon>Metazoa</taxon>
        <taxon>Chordata</taxon>
        <taxon>Craniata</taxon>
        <taxon>Vertebrata</taxon>
        <taxon>Euteleostomi</taxon>
        <taxon>Actinopterygii</taxon>
        <taxon>Neopterygii</taxon>
        <taxon>Teleostei</taxon>
        <taxon>Ostariophysi</taxon>
        <taxon>Cypriniformes</taxon>
        <taxon>Xenocyprididae</taxon>
        <taxon>Xenocypridinae</taxon>
        <taxon>Culter</taxon>
    </lineage>
</organism>
<dbReference type="AlphaFoldDB" id="A0AAW1ZFP5"/>
<dbReference type="EMBL" id="JAWDJR010000017">
    <property type="protein sequence ID" value="KAK9960156.1"/>
    <property type="molecule type" value="Genomic_DNA"/>
</dbReference>
<dbReference type="Proteomes" id="UP001479290">
    <property type="component" value="Unassembled WGS sequence"/>
</dbReference>
<gene>
    <name evidence="1" type="ORF">ABG768_010231</name>
</gene>
<comment type="caution">
    <text evidence="1">The sequence shown here is derived from an EMBL/GenBank/DDBJ whole genome shotgun (WGS) entry which is preliminary data.</text>
</comment>
<evidence type="ECO:0000313" key="2">
    <source>
        <dbReference type="Proteomes" id="UP001479290"/>
    </source>
</evidence>
<reference evidence="1 2" key="1">
    <citation type="submission" date="2024-05" db="EMBL/GenBank/DDBJ databases">
        <title>A high-quality chromosomal-level genome assembly of Topmouth culter (Culter alburnus).</title>
        <authorList>
            <person name="Zhao H."/>
        </authorList>
    </citation>
    <scope>NUCLEOTIDE SEQUENCE [LARGE SCALE GENOMIC DNA]</scope>
    <source>
        <strain evidence="1">CATC2023</strain>
        <tissue evidence="1">Muscle</tissue>
    </source>
</reference>
<evidence type="ECO:0000313" key="1">
    <source>
        <dbReference type="EMBL" id="KAK9960156.1"/>
    </source>
</evidence>
<name>A0AAW1ZFP5_CULAL</name>
<keyword evidence="2" id="KW-1185">Reference proteome</keyword>